<comment type="similarity">
    <text evidence="1">Belongs to the glycosyl hydrolase 13 family.</text>
</comment>
<dbReference type="Pfam" id="PF00128">
    <property type="entry name" value="Alpha-amylase"/>
    <property type="match status" value="1"/>
</dbReference>
<keyword evidence="3" id="KW-0326">Glycosidase</keyword>
<sequence length="691" mass="77741">MNTATLLSYNKDFDNLYAYNGDDLGVTYTETQSTFKLWSPTATTVILKLYTFSSEGKDYTAYATHSMEKSDRGVWYAEVSGNLDGIYYDYEIHYENETVMCADPYATACGCNGTKSMVVDLRRTDPPHFHQDKAPPQQNEQIIYELHIKDFSHDKDSGIPGAYRGTYKAFTIENPQADYPTCIRYLKELGVTHIHLLPFYDFGSIDEASTENHGSDNQASAESFNWGYDPVNYNVPEGSYATDPYDGAVRIRECKEMIQALHKAGLRVVMDVVYNHTYAADSWLERSAPGYFCRRWPDGSLSNGSGCGNDMAAGRVMVDNYIVHSLKYWAKEYHIDGFRFDLMGLLTTELMNRIRKELDENFGAGEILLYGEPWSAGDSPMEEGTHAAKKNNLPLLDEGIAVFSDDSRDVIKGDVFHPQAVGFVNGGTHMEHAILQAVTGWRNTDRDIHPKSCSQIVQYVSTHDNFTLWDKLTLSVCSTEEISRILSGTHTEKETFFRKTEKTLALNKLCALIYFTCQGHIFFQAGEEFGRTKLGDENSYCSPASINMLSWQRSQDFKDLVSYYRGLIALRKTLPGLYDKSAEAYKRISQETVHGTGIVSFLIDNTESYTTNSVGLEASPWKTLFIVYNASEQDVSITLPEVTTPDVSETHVHNRWTVLANGTQTNCQIPLQAGIKDIQIPQKSGIILGQE</sequence>
<evidence type="ECO:0000256" key="1">
    <source>
        <dbReference type="ARBA" id="ARBA00008061"/>
    </source>
</evidence>
<gene>
    <name evidence="3" type="primary">pulA</name>
    <name evidence="3" type="ORF">IAA16_05670</name>
</gene>
<evidence type="ECO:0000259" key="2">
    <source>
        <dbReference type="SMART" id="SM00642"/>
    </source>
</evidence>
<organism evidence="3 4">
    <name type="scientific">Candidatus Treponema excrementipullorum</name>
    <dbReference type="NCBI Taxonomy" id="2838768"/>
    <lineage>
        <taxon>Bacteria</taxon>
        <taxon>Pseudomonadati</taxon>
        <taxon>Spirochaetota</taxon>
        <taxon>Spirochaetia</taxon>
        <taxon>Spirochaetales</taxon>
        <taxon>Treponemataceae</taxon>
        <taxon>Treponema</taxon>
    </lineage>
</organism>
<dbReference type="Pfam" id="PF02922">
    <property type="entry name" value="CBM_48"/>
    <property type="match status" value="1"/>
</dbReference>
<dbReference type="GO" id="GO:0005975">
    <property type="term" value="P:carbohydrate metabolic process"/>
    <property type="evidence" value="ECO:0007669"/>
    <property type="project" value="InterPro"/>
</dbReference>
<dbReference type="CDD" id="cd02860">
    <property type="entry name" value="E_set_Pullulanase"/>
    <property type="match status" value="1"/>
</dbReference>
<dbReference type="NCBIfam" id="TIGR02104">
    <property type="entry name" value="pulA_typeI"/>
    <property type="match status" value="1"/>
</dbReference>
<dbReference type="SMART" id="SM00642">
    <property type="entry name" value="Aamy"/>
    <property type="match status" value="1"/>
</dbReference>
<accession>A0A9E2L283</accession>
<dbReference type="InterPro" id="IPR017853">
    <property type="entry name" value="GH"/>
</dbReference>
<dbReference type="Gene3D" id="2.60.40.1180">
    <property type="entry name" value="Golgi alpha-mannosidase II"/>
    <property type="match status" value="1"/>
</dbReference>
<dbReference type="PANTHER" id="PTHR43002">
    <property type="entry name" value="GLYCOGEN DEBRANCHING ENZYME"/>
    <property type="match status" value="1"/>
</dbReference>
<dbReference type="EMBL" id="JAHLFV010000133">
    <property type="protein sequence ID" value="MBU3850034.1"/>
    <property type="molecule type" value="Genomic_DNA"/>
</dbReference>
<reference evidence="3" key="2">
    <citation type="submission" date="2021-04" db="EMBL/GenBank/DDBJ databases">
        <authorList>
            <person name="Gilroy R."/>
        </authorList>
    </citation>
    <scope>NUCLEOTIDE SEQUENCE</scope>
    <source>
        <strain evidence="3">Gambia15-2214</strain>
    </source>
</reference>
<dbReference type="AlphaFoldDB" id="A0A9E2L283"/>
<dbReference type="InterPro" id="IPR013780">
    <property type="entry name" value="Glyco_hydro_b"/>
</dbReference>
<reference evidence="3" key="1">
    <citation type="journal article" date="2021" name="PeerJ">
        <title>Extensive microbial diversity within the chicken gut microbiome revealed by metagenomics and culture.</title>
        <authorList>
            <person name="Gilroy R."/>
            <person name="Ravi A."/>
            <person name="Getino M."/>
            <person name="Pursley I."/>
            <person name="Horton D.L."/>
            <person name="Alikhan N.F."/>
            <person name="Baker D."/>
            <person name="Gharbi K."/>
            <person name="Hall N."/>
            <person name="Watson M."/>
            <person name="Adriaenssens E.M."/>
            <person name="Foster-Nyarko E."/>
            <person name="Jarju S."/>
            <person name="Secka A."/>
            <person name="Antonio M."/>
            <person name="Oren A."/>
            <person name="Chaudhuri R.R."/>
            <person name="La Ragione R."/>
            <person name="Hildebrand F."/>
            <person name="Pallen M.J."/>
        </authorList>
    </citation>
    <scope>NUCLEOTIDE SEQUENCE</scope>
    <source>
        <strain evidence="3">Gambia15-2214</strain>
    </source>
</reference>
<comment type="caution">
    <text evidence="3">The sequence shown here is derived from an EMBL/GenBank/DDBJ whole genome shotgun (WGS) entry which is preliminary data.</text>
</comment>
<dbReference type="EC" id="3.2.1.41" evidence="3"/>
<dbReference type="Gene3D" id="2.60.40.10">
    <property type="entry name" value="Immunoglobulins"/>
    <property type="match status" value="1"/>
</dbReference>
<evidence type="ECO:0000313" key="4">
    <source>
        <dbReference type="Proteomes" id="UP000823914"/>
    </source>
</evidence>
<dbReference type="SUPFAM" id="SSF51445">
    <property type="entry name" value="(Trans)glycosidases"/>
    <property type="match status" value="1"/>
</dbReference>
<dbReference type="SUPFAM" id="SSF81296">
    <property type="entry name" value="E set domains"/>
    <property type="match status" value="1"/>
</dbReference>
<name>A0A9E2L283_9SPIR</name>
<protein>
    <submittedName>
        <fullName evidence="3">Type I pullulanase</fullName>
        <ecNumber evidence="3">3.2.1.41</ecNumber>
    </submittedName>
</protein>
<proteinExistence type="inferred from homology"/>
<dbReference type="CDD" id="cd11341">
    <property type="entry name" value="AmyAc_Pullulanase_LD-like"/>
    <property type="match status" value="1"/>
</dbReference>
<dbReference type="GO" id="GO:0051060">
    <property type="term" value="F:pullulanase activity"/>
    <property type="evidence" value="ECO:0007669"/>
    <property type="project" value="UniProtKB-EC"/>
</dbReference>
<dbReference type="InterPro" id="IPR004193">
    <property type="entry name" value="Glyco_hydro_13_N"/>
</dbReference>
<feature type="domain" description="Glycosyl hydrolase family 13 catalytic" evidence="2">
    <location>
        <begin position="164"/>
        <end position="571"/>
    </location>
</feature>
<dbReference type="InterPro" id="IPR011840">
    <property type="entry name" value="PulA_typeI"/>
</dbReference>
<dbReference type="Gene3D" id="3.20.20.80">
    <property type="entry name" value="Glycosidases"/>
    <property type="match status" value="1"/>
</dbReference>
<evidence type="ECO:0000313" key="3">
    <source>
        <dbReference type="EMBL" id="MBU3850034.1"/>
    </source>
</evidence>
<keyword evidence="3" id="KW-0378">Hydrolase</keyword>
<dbReference type="InterPro" id="IPR006047">
    <property type="entry name" value="GH13_cat_dom"/>
</dbReference>
<dbReference type="InterPro" id="IPR013783">
    <property type="entry name" value="Ig-like_fold"/>
</dbReference>
<dbReference type="Proteomes" id="UP000823914">
    <property type="component" value="Unassembled WGS sequence"/>
</dbReference>
<dbReference type="InterPro" id="IPR014756">
    <property type="entry name" value="Ig_E-set"/>
</dbReference>